<dbReference type="Proteomes" id="UP000254346">
    <property type="component" value="Unassembled WGS sequence"/>
</dbReference>
<organism evidence="8 9">
    <name type="scientific">Salmonella enterica I</name>
    <dbReference type="NCBI Taxonomy" id="59201"/>
    <lineage>
        <taxon>Bacteria</taxon>
        <taxon>Pseudomonadati</taxon>
        <taxon>Pseudomonadota</taxon>
        <taxon>Gammaproteobacteria</taxon>
        <taxon>Enterobacterales</taxon>
        <taxon>Enterobacteriaceae</taxon>
        <taxon>Salmonella</taxon>
    </lineage>
</organism>
<evidence type="ECO:0000256" key="1">
    <source>
        <dbReference type="ARBA" id="ARBA00006961"/>
    </source>
</evidence>
<dbReference type="Pfam" id="PF13993">
    <property type="entry name" value="YccJ"/>
    <property type="match status" value="1"/>
</dbReference>
<proteinExistence type="inferred from homology"/>
<dbReference type="NCBIfam" id="TIGR01755">
    <property type="entry name" value="flav_wrbA"/>
    <property type="match status" value="1"/>
</dbReference>
<dbReference type="AlphaFoldDB" id="A0A379VTF0"/>
<dbReference type="InterPro" id="IPR029039">
    <property type="entry name" value="Flavoprotein-like_sf"/>
</dbReference>
<keyword evidence="4" id="KW-0521">NADP</keyword>
<keyword evidence="3" id="KW-0288">FMN</keyword>
<comment type="similarity">
    <text evidence="1">Belongs to the WrbA family.</text>
</comment>
<dbReference type="FunFam" id="3.40.50.360:FF:000001">
    <property type="entry name" value="NAD(P)H dehydrogenase (Quinone) FQR1-like"/>
    <property type="match status" value="1"/>
</dbReference>
<dbReference type="PANTHER" id="PTHR30546:SF23">
    <property type="entry name" value="FLAVOPROTEIN-LIKE PROTEIN YCP4-RELATED"/>
    <property type="match status" value="1"/>
</dbReference>
<dbReference type="NCBIfam" id="NF002999">
    <property type="entry name" value="PRK03767.1"/>
    <property type="match status" value="1"/>
</dbReference>
<evidence type="ECO:0000256" key="3">
    <source>
        <dbReference type="ARBA" id="ARBA00022643"/>
    </source>
</evidence>
<dbReference type="GO" id="GO:0003955">
    <property type="term" value="F:NAD(P)H dehydrogenase (quinone) activity"/>
    <property type="evidence" value="ECO:0007669"/>
    <property type="project" value="InterPro"/>
</dbReference>
<dbReference type="SUPFAM" id="SSF52218">
    <property type="entry name" value="Flavoproteins"/>
    <property type="match status" value="1"/>
</dbReference>
<sequence>MAKILVLYYSMYGHIETMAHAVAEGAKKVDGAEVIIKRVPETMPPEIFAKAGGKTQNAPVATPQELADYDAIIFGTPTRFGNMSGQMRTFLDQTGGLWASGALYGKLGSVFSSTGTGGGQEQTITSTWTTLAHHGMVIVPIGYAAQELFDVSPGSRRHALRRNDYRRRRRFTSTKPGGTLYRSLSGGIRRRSGSQTQRLIFNRRIRMPTQEAKAHRVGEWASLRNTSPEIAEAIFEVAHYDEKLAEKIWEEGSDEVLIKAFEKTDKDSLFWGEQIIERKNV</sequence>
<dbReference type="InterPro" id="IPR008254">
    <property type="entry name" value="Flavodoxin/NO_synth"/>
</dbReference>
<name>A0A379VTF0_SALET</name>
<reference evidence="8 9" key="1">
    <citation type="submission" date="2018-06" db="EMBL/GenBank/DDBJ databases">
        <authorList>
            <consortium name="Pathogen Informatics"/>
            <person name="Doyle S."/>
        </authorList>
    </citation>
    <scope>NUCLEOTIDE SEQUENCE [LARGE SCALE GENOMIC DNA]</scope>
    <source>
        <strain evidence="8 9">NCTC8256</strain>
    </source>
</reference>
<dbReference type="InterPro" id="IPR010089">
    <property type="entry name" value="Flavoprotein_WrbA-like"/>
</dbReference>
<evidence type="ECO:0000256" key="5">
    <source>
        <dbReference type="ARBA" id="ARBA00023027"/>
    </source>
</evidence>
<evidence type="ECO:0000256" key="6">
    <source>
        <dbReference type="ARBA" id="ARBA00029652"/>
    </source>
</evidence>
<evidence type="ECO:0000256" key="4">
    <source>
        <dbReference type="ARBA" id="ARBA00022857"/>
    </source>
</evidence>
<dbReference type="EMBL" id="UGXR01000001">
    <property type="protein sequence ID" value="SUH09808.1"/>
    <property type="molecule type" value="Genomic_DNA"/>
</dbReference>
<evidence type="ECO:0000313" key="8">
    <source>
        <dbReference type="EMBL" id="SUH09808.1"/>
    </source>
</evidence>
<dbReference type="GO" id="GO:0016020">
    <property type="term" value="C:membrane"/>
    <property type="evidence" value="ECO:0007669"/>
    <property type="project" value="TreeGrafter"/>
</dbReference>
<accession>A0A379VTF0</accession>
<protein>
    <recommendedName>
        <fullName evidence="6">Flavoprotein WrbA</fullName>
    </recommendedName>
</protein>
<keyword evidence="2" id="KW-0285">Flavoprotein</keyword>
<evidence type="ECO:0000256" key="2">
    <source>
        <dbReference type="ARBA" id="ARBA00022630"/>
    </source>
</evidence>
<keyword evidence="5" id="KW-0520">NAD</keyword>
<dbReference type="Pfam" id="PF03358">
    <property type="entry name" value="FMN_red"/>
    <property type="match status" value="1"/>
</dbReference>
<evidence type="ECO:0000259" key="7">
    <source>
        <dbReference type="PROSITE" id="PS50902"/>
    </source>
</evidence>
<dbReference type="PROSITE" id="PS50902">
    <property type="entry name" value="FLAVODOXIN_LIKE"/>
    <property type="match status" value="1"/>
</dbReference>
<dbReference type="Gene3D" id="3.40.50.360">
    <property type="match status" value="1"/>
</dbReference>
<dbReference type="InterPro" id="IPR005025">
    <property type="entry name" value="FMN_Rdtase-like_dom"/>
</dbReference>
<dbReference type="NCBIfam" id="NF007554">
    <property type="entry name" value="PRK10174.1"/>
    <property type="match status" value="1"/>
</dbReference>
<dbReference type="GO" id="GO:0010181">
    <property type="term" value="F:FMN binding"/>
    <property type="evidence" value="ECO:0007669"/>
    <property type="project" value="InterPro"/>
</dbReference>
<dbReference type="InterPro" id="IPR025600">
    <property type="entry name" value="YccJ"/>
</dbReference>
<gene>
    <name evidence="8" type="primary">wrbA</name>
    <name evidence="8" type="ORF">NCTC8256_03795</name>
</gene>
<evidence type="ECO:0000313" key="9">
    <source>
        <dbReference type="Proteomes" id="UP000254346"/>
    </source>
</evidence>
<dbReference type="PANTHER" id="PTHR30546">
    <property type="entry name" value="FLAVODOXIN-RELATED PROTEIN WRBA-RELATED"/>
    <property type="match status" value="1"/>
</dbReference>
<feature type="domain" description="Flavodoxin-like" evidence="7">
    <location>
        <begin position="4"/>
        <end position="185"/>
    </location>
</feature>